<accession>A0A8J3S459</accession>
<sequence length="231" mass="25021">MRVETLPLEANGHLISRKSQVKVLRPFDGEKPLILSAEYCCAVCGAWPTFAITKDTVRVQEPCPYPDGITTTITLAVPSGKLLVTDDLRPVYDWNDESFASYNTALGKAQAIEAMAAIGCAYGPTSNCGLGLYRTGPDSYIIATASLDEADNPSPPDSACLASICTDLWAYSCADFEHWKARGGDPGTLDWSDTVVDVAPGTYRFIHHSGERGFDRDAIGTVIWAHVERIT</sequence>
<dbReference type="EMBL" id="BOOI01000046">
    <property type="protein sequence ID" value="GIH86489.1"/>
    <property type="molecule type" value="Genomic_DNA"/>
</dbReference>
<organism evidence="1 2">
    <name type="scientific">Planobispora rosea</name>
    <dbReference type="NCBI Taxonomy" id="35762"/>
    <lineage>
        <taxon>Bacteria</taxon>
        <taxon>Bacillati</taxon>
        <taxon>Actinomycetota</taxon>
        <taxon>Actinomycetes</taxon>
        <taxon>Streptosporangiales</taxon>
        <taxon>Streptosporangiaceae</taxon>
        <taxon>Planobispora</taxon>
    </lineage>
</organism>
<name>A0A8J3S459_PLARO</name>
<proteinExistence type="predicted"/>
<dbReference type="RefSeq" id="WP_189243059.1">
    <property type="nucleotide sequence ID" value="NZ_BMQP01000026.1"/>
</dbReference>
<gene>
    <name evidence="1" type="ORF">Pro02_48970</name>
</gene>
<evidence type="ECO:0000313" key="2">
    <source>
        <dbReference type="Proteomes" id="UP000655044"/>
    </source>
</evidence>
<evidence type="ECO:0000313" key="1">
    <source>
        <dbReference type="EMBL" id="GIH86489.1"/>
    </source>
</evidence>
<comment type="caution">
    <text evidence="1">The sequence shown here is derived from an EMBL/GenBank/DDBJ whole genome shotgun (WGS) entry which is preliminary data.</text>
</comment>
<keyword evidence="2" id="KW-1185">Reference proteome</keyword>
<reference evidence="1" key="1">
    <citation type="submission" date="2021-01" db="EMBL/GenBank/DDBJ databases">
        <title>Whole genome shotgun sequence of Planobispora rosea NBRC 15558.</title>
        <authorList>
            <person name="Komaki H."/>
            <person name="Tamura T."/>
        </authorList>
    </citation>
    <scope>NUCLEOTIDE SEQUENCE</scope>
    <source>
        <strain evidence="1">NBRC 15558</strain>
    </source>
</reference>
<protein>
    <submittedName>
        <fullName evidence="1">Uncharacterized protein</fullName>
    </submittedName>
</protein>
<dbReference type="AlphaFoldDB" id="A0A8J3S459"/>
<dbReference type="Proteomes" id="UP000655044">
    <property type="component" value="Unassembled WGS sequence"/>
</dbReference>